<dbReference type="Proteomes" id="UP001208570">
    <property type="component" value="Unassembled WGS sequence"/>
</dbReference>
<proteinExistence type="predicted"/>
<keyword evidence="3" id="KW-1185">Reference proteome</keyword>
<evidence type="ECO:0000313" key="3">
    <source>
        <dbReference type="Proteomes" id="UP001208570"/>
    </source>
</evidence>
<reference evidence="2" key="1">
    <citation type="journal article" date="2023" name="Mol. Biol. Evol.">
        <title>Third-Generation Sequencing Reveals the Adaptive Role of the Epigenome in Three Deep-Sea Polychaetes.</title>
        <authorList>
            <person name="Perez M."/>
            <person name="Aroh O."/>
            <person name="Sun Y."/>
            <person name="Lan Y."/>
            <person name="Juniper S.K."/>
            <person name="Young C.R."/>
            <person name="Angers B."/>
            <person name="Qian P.Y."/>
        </authorList>
    </citation>
    <scope>NUCLEOTIDE SEQUENCE</scope>
    <source>
        <strain evidence="2">P08H-3</strain>
    </source>
</reference>
<protein>
    <submittedName>
        <fullName evidence="2">Uncharacterized protein</fullName>
    </submittedName>
</protein>
<evidence type="ECO:0000313" key="2">
    <source>
        <dbReference type="EMBL" id="KAK2167355.1"/>
    </source>
</evidence>
<sequence length="68" mass="7647">MSGCYLQKHGRTSSQTLCVFKPDKMNGFEVQSDADSMLERQERDVLSKLNKNNAKSPSSRHAAGFINR</sequence>
<comment type="caution">
    <text evidence="2">The sequence shown here is derived from an EMBL/GenBank/DDBJ whole genome shotgun (WGS) entry which is preliminary data.</text>
</comment>
<gene>
    <name evidence="2" type="ORF">LSH36_29g10016</name>
</gene>
<accession>A0AAD9KB01</accession>
<dbReference type="AlphaFoldDB" id="A0AAD9KB01"/>
<dbReference type="EMBL" id="JAODUP010000029">
    <property type="protein sequence ID" value="KAK2167355.1"/>
    <property type="molecule type" value="Genomic_DNA"/>
</dbReference>
<name>A0AAD9KB01_9ANNE</name>
<organism evidence="2 3">
    <name type="scientific">Paralvinella palmiformis</name>
    <dbReference type="NCBI Taxonomy" id="53620"/>
    <lineage>
        <taxon>Eukaryota</taxon>
        <taxon>Metazoa</taxon>
        <taxon>Spiralia</taxon>
        <taxon>Lophotrochozoa</taxon>
        <taxon>Annelida</taxon>
        <taxon>Polychaeta</taxon>
        <taxon>Sedentaria</taxon>
        <taxon>Canalipalpata</taxon>
        <taxon>Terebellida</taxon>
        <taxon>Terebelliformia</taxon>
        <taxon>Alvinellidae</taxon>
        <taxon>Paralvinella</taxon>
    </lineage>
</organism>
<feature type="region of interest" description="Disordered" evidence="1">
    <location>
        <begin position="48"/>
        <end position="68"/>
    </location>
</feature>
<evidence type="ECO:0000256" key="1">
    <source>
        <dbReference type="SAM" id="MobiDB-lite"/>
    </source>
</evidence>
<feature type="compositionally biased region" description="Polar residues" evidence="1">
    <location>
        <begin position="49"/>
        <end position="59"/>
    </location>
</feature>